<comment type="caution">
    <text evidence="5">The sequence shown here is derived from an EMBL/GenBank/DDBJ whole genome shotgun (WGS) entry which is preliminary data.</text>
</comment>
<evidence type="ECO:0000313" key="6">
    <source>
        <dbReference type="Proteomes" id="UP001174909"/>
    </source>
</evidence>
<dbReference type="InterPro" id="IPR013611">
    <property type="entry name" value="Transp-assoc_OB_typ2"/>
</dbReference>
<evidence type="ECO:0000256" key="1">
    <source>
        <dbReference type="ARBA" id="ARBA00022448"/>
    </source>
</evidence>
<accession>A0AA35XL42</accession>
<dbReference type="SUPFAM" id="SSF52540">
    <property type="entry name" value="P-loop containing nucleoside triphosphate hydrolases"/>
    <property type="match status" value="1"/>
</dbReference>
<dbReference type="Gene3D" id="2.40.50.140">
    <property type="entry name" value="Nucleic acid-binding proteins"/>
    <property type="match status" value="1"/>
</dbReference>
<evidence type="ECO:0000259" key="4">
    <source>
        <dbReference type="PROSITE" id="PS50893"/>
    </source>
</evidence>
<dbReference type="Pfam" id="PF08402">
    <property type="entry name" value="TOBE_2"/>
    <property type="match status" value="1"/>
</dbReference>
<dbReference type="GO" id="GO:0016887">
    <property type="term" value="F:ATP hydrolysis activity"/>
    <property type="evidence" value="ECO:0007669"/>
    <property type="project" value="InterPro"/>
</dbReference>
<sequence>MVETLLELRSISKNFGAVQALRELSLEVPRGSLIVLLGPAGAGKTTTLRIVAGLEAPTSGEVWVEGQNFTKLQPNRRDIAMIFDNLALYPNKTGYENVASPLRLARMPKADIKKRVDEIAGLLKIGHILGRLPATFSGGERQRVALGRAMVREPRFYLLDEPLSSLDFMLRIELRTELKRLQRDLGRTFVFATPDYTEALALADTVCVLLEGEVRQIAKAQELYDEPADRDVARFVGNPKINIVPGRLSRENGQASLTIGSMVLPLPDRMEHGLPANLSEVEVGLRPEHVRIVASATEETHRTGFVNDLEPLGVHTTVGIDLAGINLALTVAGVQEFNDGDRVDVQLDTETLLFFDPISGRRVGN</sequence>
<dbReference type="AlphaFoldDB" id="A0AA35XL42"/>
<name>A0AA35XL42_GEOBA</name>
<keyword evidence="6" id="KW-1185">Reference proteome</keyword>
<dbReference type="PROSITE" id="PS50893">
    <property type="entry name" value="ABC_TRANSPORTER_2"/>
    <property type="match status" value="1"/>
</dbReference>
<dbReference type="PANTHER" id="PTHR43875">
    <property type="entry name" value="MALTODEXTRIN IMPORT ATP-BINDING PROTEIN MSMX"/>
    <property type="match status" value="1"/>
</dbReference>
<dbReference type="Gene3D" id="3.40.50.300">
    <property type="entry name" value="P-loop containing nucleotide triphosphate hydrolases"/>
    <property type="match status" value="1"/>
</dbReference>
<dbReference type="InterPro" id="IPR047641">
    <property type="entry name" value="ABC_transpr_MalK/UgpC-like"/>
</dbReference>
<dbReference type="InterPro" id="IPR017871">
    <property type="entry name" value="ABC_transporter-like_CS"/>
</dbReference>
<proteinExistence type="predicted"/>
<feature type="domain" description="ABC transporter" evidence="4">
    <location>
        <begin position="6"/>
        <end position="236"/>
    </location>
</feature>
<dbReference type="PANTHER" id="PTHR43875:SF1">
    <property type="entry name" value="OSMOPROTECTIVE COMPOUNDS UPTAKE ATP-BINDING PROTEIN GGTA"/>
    <property type="match status" value="1"/>
</dbReference>
<dbReference type="GO" id="GO:0043190">
    <property type="term" value="C:ATP-binding cassette (ABC) transporter complex"/>
    <property type="evidence" value="ECO:0007669"/>
    <property type="project" value="InterPro"/>
</dbReference>
<dbReference type="InterPro" id="IPR003439">
    <property type="entry name" value="ABC_transporter-like_ATP-bd"/>
</dbReference>
<evidence type="ECO:0000256" key="3">
    <source>
        <dbReference type="ARBA" id="ARBA00022840"/>
    </source>
</evidence>
<organism evidence="5 6">
    <name type="scientific">Geodia barretti</name>
    <name type="common">Barrett's horny sponge</name>
    <dbReference type="NCBI Taxonomy" id="519541"/>
    <lineage>
        <taxon>Eukaryota</taxon>
        <taxon>Metazoa</taxon>
        <taxon>Porifera</taxon>
        <taxon>Demospongiae</taxon>
        <taxon>Heteroscleromorpha</taxon>
        <taxon>Tetractinellida</taxon>
        <taxon>Astrophorina</taxon>
        <taxon>Geodiidae</taxon>
        <taxon>Geodia</taxon>
    </lineage>
</organism>
<keyword evidence="3 5" id="KW-0067">ATP-binding</keyword>
<dbReference type="GO" id="GO:0022857">
    <property type="term" value="F:transmembrane transporter activity"/>
    <property type="evidence" value="ECO:0007669"/>
    <property type="project" value="InterPro"/>
</dbReference>
<dbReference type="SMART" id="SM00382">
    <property type="entry name" value="AAA"/>
    <property type="match status" value="1"/>
</dbReference>
<dbReference type="Proteomes" id="UP001174909">
    <property type="component" value="Unassembled WGS sequence"/>
</dbReference>
<protein>
    <submittedName>
        <fullName evidence="5">Sn-glycerol-3-phosphate import ATP-binding protein UgpC</fullName>
    </submittedName>
</protein>
<dbReference type="InterPro" id="IPR027417">
    <property type="entry name" value="P-loop_NTPase"/>
</dbReference>
<reference evidence="5" key="1">
    <citation type="submission" date="2023-03" db="EMBL/GenBank/DDBJ databases">
        <authorList>
            <person name="Steffen K."/>
            <person name="Cardenas P."/>
        </authorList>
    </citation>
    <scope>NUCLEOTIDE SEQUENCE</scope>
</reference>
<dbReference type="Gene3D" id="2.40.50.100">
    <property type="match status" value="1"/>
</dbReference>
<dbReference type="InterPro" id="IPR003593">
    <property type="entry name" value="AAA+_ATPase"/>
</dbReference>
<dbReference type="FunFam" id="3.40.50.300:FF:000042">
    <property type="entry name" value="Maltose/maltodextrin ABC transporter, ATP-binding protein"/>
    <property type="match status" value="1"/>
</dbReference>
<keyword evidence="1" id="KW-0813">Transport</keyword>
<dbReference type="PROSITE" id="PS00211">
    <property type="entry name" value="ABC_TRANSPORTER_1"/>
    <property type="match status" value="1"/>
</dbReference>
<dbReference type="SUPFAM" id="SSF50331">
    <property type="entry name" value="MOP-like"/>
    <property type="match status" value="1"/>
</dbReference>
<evidence type="ECO:0000313" key="5">
    <source>
        <dbReference type="EMBL" id="CAI8055272.1"/>
    </source>
</evidence>
<gene>
    <name evidence="5" type="ORF">GBAR_LOCUS30191</name>
</gene>
<dbReference type="InterPro" id="IPR008995">
    <property type="entry name" value="Mo/tungstate-bd_C_term_dom"/>
</dbReference>
<dbReference type="EMBL" id="CASHTH010004267">
    <property type="protein sequence ID" value="CAI8055272.1"/>
    <property type="molecule type" value="Genomic_DNA"/>
</dbReference>
<keyword evidence="2" id="KW-0547">Nucleotide-binding</keyword>
<dbReference type="GO" id="GO:0005524">
    <property type="term" value="F:ATP binding"/>
    <property type="evidence" value="ECO:0007669"/>
    <property type="project" value="UniProtKB-KW"/>
</dbReference>
<dbReference type="InterPro" id="IPR012340">
    <property type="entry name" value="NA-bd_OB-fold"/>
</dbReference>
<evidence type="ECO:0000256" key="2">
    <source>
        <dbReference type="ARBA" id="ARBA00022741"/>
    </source>
</evidence>
<dbReference type="Pfam" id="PF00005">
    <property type="entry name" value="ABC_tran"/>
    <property type="match status" value="1"/>
</dbReference>